<organism evidence="6 7">
    <name type="scientific">Actinoplanes nipponensis</name>
    <dbReference type="NCBI Taxonomy" id="135950"/>
    <lineage>
        <taxon>Bacteria</taxon>
        <taxon>Bacillati</taxon>
        <taxon>Actinomycetota</taxon>
        <taxon>Actinomycetes</taxon>
        <taxon>Micromonosporales</taxon>
        <taxon>Micromonosporaceae</taxon>
        <taxon>Actinoplanes</taxon>
    </lineage>
</organism>
<dbReference type="PANTHER" id="PTHR30349:SF64">
    <property type="entry name" value="PROPHAGE INTEGRASE INTD-RELATED"/>
    <property type="match status" value="1"/>
</dbReference>
<evidence type="ECO:0000256" key="1">
    <source>
        <dbReference type="ARBA" id="ARBA00008857"/>
    </source>
</evidence>
<feature type="region of interest" description="Disordered" evidence="4">
    <location>
        <begin position="429"/>
        <end position="460"/>
    </location>
</feature>
<keyword evidence="7" id="KW-1185">Reference proteome</keyword>
<dbReference type="GO" id="GO:0006310">
    <property type="term" value="P:DNA recombination"/>
    <property type="evidence" value="ECO:0007669"/>
    <property type="project" value="UniProtKB-KW"/>
</dbReference>
<name>A0A919MVW5_9ACTN</name>
<protein>
    <recommendedName>
        <fullName evidence="5">Tyr recombinase domain-containing protein</fullName>
    </recommendedName>
</protein>
<reference evidence="6" key="1">
    <citation type="submission" date="2021-01" db="EMBL/GenBank/DDBJ databases">
        <title>Whole genome shotgun sequence of Actinoplanes nipponensis NBRC 14063.</title>
        <authorList>
            <person name="Komaki H."/>
            <person name="Tamura T."/>
        </authorList>
    </citation>
    <scope>NUCLEOTIDE SEQUENCE</scope>
    <source>
        <strain evidence="6">NBRC 14063</strain>
    </source>
</reference>
<dbReference type="Proteomes" id="UP000647172">
    <property type="component" value="Unassembled WGS sequence"/>
</dbReference>
<dbReference type="SUPFAM" id="SSF56349">
    <property type="entry name" value="DNA breaking-rejoining enzymes"/>
    <property type="match status" value="1"/>
</dbReference>
<accession>A0A919MVW5</accession>
<dbReference type="GO" id="GO:0015074">
    <property type="term" value="P:DNA integration"/>
    <property type="evidence" value="ECO:0007669"/>
    <property type="project" value="InterPro"/>
</dbReference>
<dbReference type="CDD" id="cd01189">
    <property type="entry name" value="INT_ICEBs1_C_like"/>
    <property type="match status" value="1"/>
</dbReference>
<evidence type="ECO:0000313" key="6">
    <source>
        <dbReference type="EMBL" id="GIE51590.1"/>
    </source>
</evidence>
<dbReference type="EMBL" id="BOMQ01000060">
    <property type="protein sequence ID" value="GIE51590.1"/>
    <property type="molecule type" value="Genomic_DNA"/>
</dbReference>
<dbReference type="InterPro" id="IPR050090">
    <property type="entry name" value="Tyrosine_recombinase_XerCD"/>
</dbReference>
<evidence type="ECO:0000256" key="3">
    <source>
        <dbReference type="ARBA" id="ARBA00023172"/>
    </source>
</evidence>
<dbReference type="InterPro" id="IPR010998">
    <property type="entry name" value="Integrase_recombinase_N"/>
</dbReference>
<keyword evidence="2" id="KW-0238">DNA-binding</keyword>
<proteinExistence type="inferred from homology"/>
<dbReference type="InterPro" id="IPR013762">
    <property type="entry name" value="Integrase-like_cat_sf"/>
</dbReference>
<evidence type="ECO:0000313" key="7">
    <source>
        <dbReference type="Proteomes" id="UP000647172"/>
    </source>
</evidence>
<dbReference type="AlphaFoldDB" id="A0A919MVW5"/>
<sequence>MRTPVRPTFLDMASMKPRGRSYEVRWRSGRQGDWQTCTFSTEKLAQAAKDLAEARHHKISDTDVYAALLGIDRVDDEPEDEQREEAERSPTLGAWVDEWLTLKVDVAESTHKEYARMLRGRVVPVLGDLRVDEISRDKDIDPWKVNLSADLMPAGVQKHWAVLSMVMRDAVPRFRPDNPLDRQPGHRSNGLPKVYKYNACFLSTEEARLLVAVCPDAIRDLVRVALGTGMRMGEIFGLRVGSLELRGERPVLYVEQTLRRGGTFAEPKSERSRRSILLPKTVAALLAERTKNKRRGDLVFAAPGGKPWDANNFRSRYWEKAVAAAQRCVAHPPTLAKVGNGKKVRRVSDLAVSSCECKTRLHQRPRFHDLRHSHVAYLIDAGWDFFVIQHHIGHASIKTTFDVYGHRLTRGDKARLKALDERLTDGTVTDMQSAKKGRKKAAKKSKGNISPFIEGMGEAA</sequence>
<dbReference type="PANTHER" id="PTHR30349">
    <property type="entry name" value="PHAGE INTEGRASE-RELATED"/>
    <property type="match status" value="1"/>
</dbReference>
<evidence type="ECO:0000256" key="4">
    <source>
        <dbReference type="SAM" id="MobiDB-lite"/>
    </source>
</evidence>
<dbReference type="InterPro" id="IPR002104">
    <property type="entry name" value="Integrase_catalytic"/>
</dbReference>
<dbReference type="Gene3D" id="1.10.443.10">
    <property type="entry name" value="Intergrase catalytic core"/>
    <property type="match status" value="1"/>
</dbReference>
<feature type="compositionally biased region" description="Basic residues" evidence="4">
    <location>
        <begin position="435"/>
        <end position="446"/>
    </location>
</feature>
<evidence type="ECO:0000259" key="5">
    <source>
        <dbReference type="PROSITE" id="PS51898"/>
    </source>
</evidence>
<evidence type="ECO:0000256" key="2">
    <source>
        <dbReference type="ARBA" id="ARBA00023125"/>
    </source>
</evidence>
<comment type="caution">
    <text evidence="6">The sequence shown here is derived from an EMBL/GenBank/DDBJ whole genome shotgun (WGS) entry which is preliminary data.</text>
</comment>
<dbReference type="InterPro" id="IPR011010">
    <property type="entry name" value="DNA_brk_join_enz"/>
</dbReference>
<comment type="similarity">
    <text evidence="1">Belongs to the 'phage' integrase family.</text>
</comment>
<keyword evidence="3" id="KW-0233">DNA recombination</keyword>
<dbReference type="GO" id="GO:0003677">
    <property type="term" value="F:DNA binding"/>
    <property type="evidence" value="ECO:0007669"/>
    <property type="project" value="UniProtKB-KW"/>
</dbReference>
<gene>
    <name evidence="6" type="ORF">Ani05nite_51240</name>
</gene>
<dbReference type="Gene3D" id="1.10.150.130">
    <property type="match status" value="1"/>
</dbReference>
<feature type="domain" description="Tyr recombinase" evidence="5">
    <location>
        <begin position="197"/>
        <end position="421"/>
    </location>
</feature>
<dbReference type="Pfam" id="PF00589">
    <property type="entry name" value="Phage_integrase"/>
    <property type="match status" value="1"/>
</dbReference>
<dbReference type="PROSITE" id="PS51898">
    <property type="entry name" value="TYR_RECOMBINASE"/>
    <property type="match status" value="1"/>
</dbReference>